<evidence type="ECO:0000256" key="9">
    <source>
        <dbReference type="ARBA" id="ARBA00023225"/>
    </source>
</evidence>
<name>A0ABX2IJM2_9RHOO</name>
<evidence type="ECO:0000256" key="5">
    <source>
        <dbReference type="ARBA" id="ARBA00022448"/>
    </source>
</evidence>
<keyword evidence="8" id="KW-0653">Protein transport</keyword>
<accession>A0ABX2IJM2</accession>
<evidence type="ECO:0000256" key="3">
    <source>
        <dbReference type="ARBA" id="ARBA00006602"/>
    </source>
</evidence>
<dbReference type="Pfam" id="PF02108">
    <property type="entry name" value="FliH"/>
    <property type="match status" value="1"/>
</dbReference>
<keyword evidence="12" id="KW-0282">Flagellum</keyword>
<evidence type="ECO:0000256" key="2">
    <source>
        <dbReference type="ARBA" id="ARBA00004496"/>
    </source>
</evidence>
<protein>
    <recommendedName>
        <fullName evidence="4">Flagellar assembly protein FliH</fullName>
    </recommendedName>
</protein>
<dbReference type="InterPro" id="IPR051472">
    <property type="entry name" value="T3SS_Stator/FliH"/>
</dbReference>
<reference evidence="12 13" key="1">
    <citation type="submission" date="2020-06" db="EMBL/GenBank/DDBJ databases">
        <title>Draft genome of Uliginosibacterium sp. IMCC34675.</title>
        <authorList>
            <person name="Song J."/>
        </authorList>
    </citation>
    <scope>NUCLEOTIDE SEQUENCE [LARGE SCALE GENOMIC DNA]</scope>
    <source>
        <strain evidence="12 13">IMCC34675</strain>
    </source>
</reference>
<dbReference type="InterPro" id="IPR018035">
    <property type="entry name" value="Flagellar_FliH/T3SS_HrpE"/>
</dbReference>
<feature type="compositionally biased region" description="Pro residues" evidence="10">
    <location>
        <begin position="24"/>
        <end position="34"/>
    </location>
</feature>
<dbReference type="RefSeq" id="WP_170021268.1">
    <property type="nucleotide sequence ID" value="NZ_JABCSC020000001.1"/>
</dbReference>
<evidence type="ECO:0000259" key="11">
    <source>
        <dbReference type="Pfam" id="PF02108"/>
    </source>
</evidence>
<evidence type="ECO:0000256" key="1">
    <source>
        <dbReference type="ARBA" id="ARBA00003041"/>
    </source>
</evidence>
<feature type="domain" description="Flagellar assembly protein FliH/Type III secretion system HrpE" evidence="11">
    <location>
        <begin position="84"/>
        <end position="207"/>
    </location>
</feature>
<evidence type="ECO:0000256" key="8">
    <source>
        <dbReference type="ARBA" id="ARBA00022927"/>
    </source>
</evidence>
<keyword evidence="9" id="KW-1006">Bacterial flagellum protein export</keyword>
<evidence type="ECO:0000313" key="12">
    <source>
        <dbReference type="EMBL" id="NSL54834.1"/>
    </source>
</evidence>
<keyword evidence="12" id="KW-0966">Cell projection</keyword>
<dbReference type="InterPro" id="IPR000563">
    <property type="entry name" value="Flag_FliH"/>
</dbReference>
<dbReference type="EMBL" id="JABCSC020000001">
    <property type="protein sequence ID" value="NSL54834.1"/>
    <property type="molecule type" value="Genomic_DNA"/>
</dbReference>
<proteinExistence type="inferred from homology"/>
<evidence type="ECO:0000256" key="10">
    <source>
        <dbReference type="SAM" id="MobiDB-lite"/>
    </source>
</evidence>
<comment type="caution">
    <text evidence="12">The sequence shown here is derived from an EMBL/GenBank/DDBJ whole genome shotgun (WGS) entry which is preliminary data.</text>
</comment>
<organism evidence="12 13">
    <name type="scientific">Uliginosibacterium aquaticum</name>
    <dbReference type="NCBI Taxonomy" id="2731212"/>
    <lineage>
        <taxon>Bacteria</taxon>
        <taxon>Pseudomonadati</taxon>
        <taxon>Pseudomonadota</taxon>
        <taxon>Betaproteobacteria</taxon>
        <taxon>Rhodocyclales</taxon>
        <taxon>Zoogloeaceae</taxon>
        <taxon>Uliginosibacterium</taxon>
    </lineage>
</organism>
<feature type="region of interest" description="Disordered" evidence="10">
    <location>
        <begin position="1"/>
        <end position="42"/>
    </location>
</feature>
<dbReference type="InterPro" id="IPR038495">
    <property type="entry name" value="ATPase_E_C"/>
</dbReference>
<sequence length="221" mass="24249">MAEVIPRSQASSAYQRLAFDQFDAPPPAPEPPPVLEAAAPGGPLEIAPGVQLPTLEDIERIVQEAQREGYAAGYEEGSARGRMEAAELHQLVQSFDEALGQVDQEVAEELQALAIEIARQVVRDSIAAKPESVLEVVREAMQNLPQQSATIRVNPEDVQLMRRYVGEHYEDLAHRVAEDDSVARGGCIIESSGGQIDAQLQTRWRRIVENFSRNAAALDEE</sequence>
<evidence type="ECO:0000256" key="6">
    <source>
        <dbReference type="ARBA" id="ARBA00022490"/>
    </source>
</evidence>
<dbReference type="SUPFAM" id="SSF160527">
    <property type="entry name" value="V-type ATPase subunit E-like"/>
    <property type="match status" value="1"/>
</dbReference>
<keyword evidence="5" id="KW-0813">Transport</keyword>
<keyword evidence="13" id="KW-1185">Reference proteome</keyword>
<evidence type="ECO:0000256" key="4">
    <source>
        <dbReference type="ARBA" id="ARBA00016507"/>
    </source>
</evidence>
<keyword evidence="6" id="KW-0963">Cytoplasm</keyword>
<dbReference type="PANTHER" id="PTHR34982:SF1">
    <property type="entry name" value="FLAGELLAR ASSEMBLY PROTEIN FLIH"/>
    <property type="match status" value="1"/>
</dbReference>
<comment type="function">
    <text evidence="1">Needed for flagellar regrowth and assembly.</text>
</comment>
<keyword evidence="7" id="KW-1005">Bacterial flagellum biogenesis</keyword>
<dbReference type="Gene3D" id="3.30.2320.30">
    <property type="entry name" value="ATP synthase, E subunit, C-terminal"/>
    <property type="match status" value="1"/>
</dbReference>
<keyword evidence="12" id="KW-0969">Cilium</keyword>
<dbReference type="PANTHER" id="PTHR34982">
    <property type="entry name" value="YOP PROTEINS TRANSLOCATION PROTEIN L"/>
    <property type="match status" value="1"/>
</dbReference>
<dbReference type="PRINTS" id="PR01003">
    <property type="entry name" value="FLGFLIH"/>
</dbReference>
<dbReference type="Proteomes" id="UP000778523">
    <property type="component" value="Unassembled WGS sequence"/>
</dbReference>
<comment type="subcellular location">
    <subcellularLocation>
        <location evidence="2">Cytoplasm</location>
    </subcellularLocation>
</comment>
<evidence type="ECO:0000313" key="13">
    <source>
        <dbReference type="Proteomes" id="UP000778523"/>
    </source>
</evidence>
<comment type="similarity">
    <text evidence="3">Belongs to the FliH family.</text>
</comment>
<evidence type="ECO:0000256" key="7">
    <source>
        <dbReference type="ARBA" id="ARBA00022795"/>
    </source>
</evidence>
<gene>
    <name evidence="12" type="ORF">HJ583_007340</name>
</gene>